<gene>
    <name evidence="3" type="ORF">J2S66_001817</name>
</gene>
<dbReference type="InterPro" id="IPR029787">
    <property type="entry name" value="Nucleotide_cyclase"/>
</dbReference>
<dbReference type="PROSITE" id="PS50005">
    <property type="entry name" value="TPR"/>
    <property type="match status" value="1"/>
</dbReference>
<evidence type="ECO:0000256" key="1">
    <source>
        <dbReference type="PROSITE-ProRule" id="PRU00339"/>
    </source>
</evidence>
<dbReference type="Pfam" id="PF13424">
    <property type="entry name" value="TPR_12"/>
    <property type="match status" value="1"/>
</dbReference>
<dbReference type="SMART" id="SM00028">
    <property type="entry name" value="TPR"/>
    <property type="match status" value="5"/>
</dbReference>
<reference evidence="3 4" key="1">
    <citation type="submission" date="2023-07" db="EMBL/GenBank/DDBJ databases">
        <title>Sequencing the genomes of 1000 actinobacteria strains.</title>
        <authorList>
            <person name="Klenk H.-P."/>
        </authorList>
    </citation>
    <scope>NUCLEOTIDE SEQUENCE [LARGE SCALE GENOMIC DNA]</scope>
    <source>
        <strain evidence="3 4">DSM 43749</strain>
    </source>
</reference>
<keyword evidence="1" id="KW-0802">TPR repeat</keyword>
<proteinExistence type="predicted"/>
<evidence type="ECO:0000313" key="4">
    <source>
        <dbReference type="Proteomes" id="UP001268819"/>
    </source>
</evidence>
<dbReference type="Gene3D" id="1.25.40.10">
    <property type="entry name" value="Tetratricopeptide repeat domain"/>
    <property type="match status" value="2"/>
</dbReference>
<dbReference type="InterPro" id="IPR011990">
    <property type="entry name" value="TPR-like_helical_dom_sf"/>
</dbReference>
<dbReference type="RefSeq" id="WP_310306140.1">
    <property type="nucleotide sequence ID" value="NZ_BAAAXB010000001.1"/>
</dbReference>
<feature type="compositionally biased region" description="Pro residues" evidence="2">
    <location>
        <begin position="588"/>
        <end position="602"/>
    </location>
</feature>
<evidence type="ECO:0000256" key="2">
    <source>
        <dbReference type="SAM" id="MobiDB-lite"/>
    </source>
</evidence>
<accession>A0ABU1PS06</accession>
<feature type="region of interest" description="Disordered" evidence="2">
    <location>
        <begin position="583"/>
        <end position="602"/>
    </location>
</feature>
<feature type="repeat" description="TPR" evidence="1">
    <location>
        <begin position="838"/>
        <end position="871"/>
    </location>
</feature>
<dbReference type="InterPro" id="IPR027417">
    <property type="entry name" value="P-loop_NTPase"/>
</dbReference>
<sequence length="896" mass="97699">MTAPPPADSRAPVTMASATHRTIAVFDVEGFGDLRRKLPDQLAVRRVLYTAVAEALGTAGVRWVDCYREDRGDGLFVLVPPEVPKARLVESAPAALAGVLTAHNGSSPPQRRVRMRMAVHAGEVAFDDHGATATALTAAFRLLDAPAVKQALAESPAAVVLVVSRWIFDEVVRHSSVLQPGAFRPVRVRVKETDDLAWVALPGHPYPVEELAPDEVAPSSSRGVPRQLPAPPTPFAGRREELAELDAALRDEPGKVAVHVISGAGGMGKTWLALHWAHRNLHRFPDGQLFVDLRGFGPDGAPMDPAVALRGLLEALGAEPGDLPADLHAQAALFRTLVDGRRMLLVFDNAVDTDQVTALLPGSPTCTVLVTSRKRLSGLIVRHGAEHLSLDVLDDRDARALLTDRLGEERLAAEPFASDELVKLCRGYPLVLAVLAGRARTDPLSGLGALAEELRDLGVEALEEDEAGAGLPTVLSWSLRGLTAEPRQVFLLLCTAPGVDAGLPALAGLTGLPLARVRKVLRALEDASLISRNLLNRYTTHDLVRAYGSAVAERELPEEVREAARRRVVDFYLQTVHIANRLLDPDEPPLPTPPPLPDSRPHPPADVLEALAWLDGEHVNLLAAQHAAAARGMHQVVWQFAVELRIFHMWRSHLHEALTAWQAALNAARHLSDPVARIRAHGLLGNSHSRLGRHAEAIPHLLQALHLATEHGDPAELAHAHRLLALALGRRGDHLGARRHAERTLALYRTLDHPPWEAAALGLVGWYAAQLDDLDTAREHTRAALVLHRRHRNVTGEATALDCLGWIEHRSGRHDNAVRYYRQALVLVRHHGNTILTAETFDHLGQSLAALGRHDQAREAWRQALDLYHRQGRETVVERIQRQLDNLPARTAPPAP</sequence>
<dbReference type="Gene3D" id="3.30.70.1230">
    <property type="entry name" value="Nucleotide cyclase"/>
    <property type="match status" value="1"/>
</dbReference>
<feature type="region of interest" description="Disordered" evidence="2">
    <location>
        <begin position="215"/>
        <end position="236"/>
    </location>
</feature>
<organism evidence="3 4">
    <name type="scientific">Saccharothrix longispora</name>
    <dbReference type="NCBI Taxonomy" id="33920"/>
    <lineage>
        <taxon>Bacteria</taxon>
        <taxon>Bacillati</taxon>
        <taxon>Actinomycetota</taxon>
        <taxon>Actinomycetes</taxon>
        <taxon>Pseudonocardiales</taxon>
        <taxon>Pseudonocardiaceae</taxon>
        <taxon>Saccharothrix</taxon>
    </lineage>
</organism>
<keyword evidence="4" id="KW-1185">Reference proteome</keyword>
<dbReference type="InterPro" id="IPR019734">
    <property type="entry name" value="TPR_rpt"/>
</dbReference>
<evidence type="ECO:0000313" key="3">
    <source>
        <dbReference type="EMBL" id="MDR6593433.1"/>
    </source>
</evidence>
<dbReference type="SUPFAM" id="SSF48452">
    <property type="entry name" value="TPR-like"/>
    <property type="match status" value="2"/>
</dbReference>
<dbReference type="EMBL" id="JAVDSG010000001">
    <property type="protein sequence ID" value="MDR6593433.1"/>
    <property type="molecule type" value="Genomic_DNA"/>
</dbReference>
<dbReference type="PANTHER" id="PTHR47691:SF3">
    <property type="entry name" value="HTH-TYPE TRANSCRIPTIONAL REGULATOR RV0890C-RELATED"/>
    <property type="match status" value="1"/>
</dbReference>
<dbReference type="SUPFAM" id="SSF52540">
    <property type="entry name" value="P-loop containing nucleoside triphosphate hydrolases"/>
    <property type="match status" value="1"/>
</dbReference>
<dbReference type="PANTHER" id="PTHR47691">
    <property type="entry name" value="REGULATOR-RELATED"/>
    <property type="match status" value="1"/>
</dbReference>
<protein>
    <submittedName>
        <fullName evidence="3">Tetratricopeptide (TPR) repeat protein</fullName>
    </submittedName>
</protein>
<dbReference type="Proteomes" id="UP001268819">
    <property type="component" value="Unassembled WGS sequence"/>
</dbReference>
<comment type="caution">
    <text evidence="3">The sequence shown here is derived from an EMBL/GenBank/DDBJ whole genome shotgun (WGS) entry which is preliminary data.</text>
</comment>
<dbReference type="Gene3D" id="3.40.50.300">
    <property type="entry name" value="P-loop containing nucleotide triphosphate hydrolases"/>
    <property type="match status" value="1"/>
</dbReference>
<dbReference type="Pfam" id="PF13176">
    <property type="entry name" value="TPR_7"/>
    <property type="match status" value="1"/>
</dbReference>
<name>A0ABU1PS06_9PSEU</name>